<proteinExistence type="predicted"/>
<name>A0A841I2K1_9DEIO</name>
<dbReference type="AlphaFoldDB" id="A0A841I2K1"/>
<keyword evidence="2" id="KW-1185">Reference proteome</keyword>
<evidence type="ECO:0000313" key="1">
    <source>
        <dbReference type="EMBL" id="MBB6098609.1"/>
    </source>
</evidence>
<comment type="caution">
    <text evidence="1">The sequence shown here is derived from an EMBL/GenBank/DDBJ whole genome shotgun (WGS) entry which is preliminary data.</text>
</comment>
<sequence>MSTFSNSTGPDTSRPFVRGEYVKPDGRQLWLYARHPLHVTDIPSPSPEPVTA</sequence>
<dbReference type="Proteomes" id="UP000569951">
    <property type="component" value="Unassembled WGS sequence"/>
</dbReference>
<organism evidence="1 2">
    <name type="scientific">Deinobacterium chartae</name>
    <dbReference type="NCBI Taxonomy" id="521158"/>
    <lineage>
        <taxon>Bacteria</taxon>
        <taxon>Thermotogati</taxon>
        <taxon>Deinococcota</taxon>
        <taxon>Deinococci</taxon>
        <taxon>Deinococcales</taxon>
        <taxon>Deinococcaceae</taxon>
        <taxon>Deinobacterium</taxon>
    </lineage>
</organism>
<feature type="non-terminal residue" evidence="1">
    <location>
        <position position="52"/>
    </location>
</feature>
<gene>
    <name evidence="1" type="ORF">HNR42_002044</name>
</gene>
<evidence type="ECO:0000313" key="2">
    <source>
        <dbReference type="Proteomes" id="UP000569951"/>
    </source>
</evidence>
<accession>A0A841I2K1</accession>
<reference evidence="1 2" key="1">
    <citation type="submission" date="2020-08" db="EMBL/GenBank/DDBJ databases">
        <title>Genomic Encyclopedia of Type Strains, Phase IV (KMG-IV): sequencing the most valuable type-strain genomes for metagenomic binning, comparative biology and taxonomic classification.</title>
        <authorList>
            <person name="Goeker M."/>
        </authorList>
    </citation>
    <scope>NUCLEOTIDE SEQUENCE [LARGE SCALE GENOMIC DNA]</scope>
    <source>
        <strain evidence="1 2">DSM 21458</strain>
    </source>
</reference>
<dbReference type="EMBL" id="JACHHG010000007">
    <property type="protein sequence ID" value="MBB6098609.1"/>
    <property type="molecule type" value="Genomic_DNA"/>
</dbReference>
<protein>
    <submittedName>
        <fullName evidence="1">Uncharacterized protein</fullName>
    </submittedName>
</protein>